<evidence type="ECO:0000313" key="2">
    <source>
        <dbReference type="Proteomes" id="UP001221898"/>
    </source>
</evidence>
<evidence type="ECO:0000313" key="1">
    <source>
        <dbReference type="EMBL" id="KAJ8416169.1"/>
    </source>
</evidence>
<sequence length="156" mass="16764">MAPLTDHPDCPGCLRLSQRIVELEGRVTTLRGIREDEGLLDSLLQAAVTQASVNATLQLPSTNTGTTVLAENGWHGLGAKPKSIVCSTPHDPKPWITSPVQPLLVSDIVCLIVQVSPITILLDHWCHACLLSAPVELASAGSSQDSLITFRLLHRH</sequence>
<gene>
    <name evidence="1" type="ORF">AAFF_G00381910</name>
</gene>
<keyword evidence="2" id="KW-1185">Reference proteome</keyword>
<dbReference type="EMBL" id="JAINUG010000007">
    <property type="protein sequence ID" value="KAJ8416169.1"/>
    <property type="molecule type" value="Genomic_DNA"/>
</dbReference>
<accession>A0AAD7T838</accession>
<comment type="caution">
    <text evidence="1">The sequence shown here is derived from an EMBL/GenBank/DDBJ whole genome shotgun (WGS) entry which is preliminary data.</text>
</comment>
<dbReference type="AlphaFoldDB" id="A0AAD7T838"/>
<reference evidence="1" key="1">
    <citation type="journal article" date="2023" name="Science">
        <title>Genome structures resolve the early diversification of teleost fishes.</title>
        <authorList>
            <person name="Parey E."/>
            <person name="Louis A."/>
            <person name="Montfort J."/>
            <person name="Bouchez O."/>
            <person name="Roques C."/>
            <person name="Iampietro C."/>
            <person name="Lluch J."/>
            <person name="Castinel A."/>
            <person name="Donnadieu C."/>
            <person name="Desvignes T."/>
            <person name="Floi Bucao C."/>
            <person name="Jouanno E."/>
            <person name="Wen M."/>
            <person name="Mejri S."/>
            <person name="Dirks R."/>
            <person name="Jansen H."/>
            <person name="Henkel C."/>
            <person name="Chen W.J."/>
            <person name="Zahm M."/>
            <person name="Cabau C."/>
            <person name="Klopp C."/>
            <person name="Thompson A.W."/>
            <person name="Robinson-Rechavi M."/>
            <person name="Braasch I."/>
            <person name="Lecointre G."/>
            <person name="Bobe J."/>
            <person name="Postlethwait J.H."/>
            <person name="Berthelot C."/>
            <person name="Roest Crollius H."/>
            <person name="Guiguen Y."/>
        </authorList>
    </citation>
    <scope>NUCLEOTIDE SEQUENCE</scope>
    <source>
        <strain evidence="1">NC1722</strain>
    </source>
</reference>
<name>A0AAD7T838_9TELE</name>
<organism evidence="1 2">
    <name type="scientific">Aldrovandia affinis</name>
    <dbReference type="NCBI Taxonomy" id="143900"/>
    <lineage>
        <taxon>Eukaryota</taxon>
        <taxon>Metazoa</taxon>
        <taxon>Chordata</taxon>
        <taxon>Craniata</taxon>
        <taxon>Vertebrata</taxon>
        <taxon>Euteleostomi</taxon>
        <taxon>Actinopterygii</taxon>
        <taxon>Neopterygii</taxon>
        <taxon>Teleostei</taxon>
        <taxon>Notacanthiformes</taxon>
        <taxon>Halosauridae</taxon>
        <taxon>Aldrovandia</taxon>
    </lineage>
</organism>
<dbReference type="Proteomes" id="UP001221898">
    <property type="component" value="Unassembled WGS sequence"/>
</dbReference>
<proteinExistence type="predicted"/>
<protein>
    <submittedName>
        <fullName evidence="1">Uncharacterized protein</fullName>
    </submittedName>
</protein>